<comment type="caution">
    <text evidence="5">The sequence shown here is derived from an EMBL/GenBank/DDBJ whole genome shotgun (WGS) entry which is preliminary data.</text>
</comment>
<evidence type="ECO:0000256" key="3">
    <source>
        <dbReference type="ARBA" id="ARBA00022490"/>
    </source>
</evidence>
<keyword evidence="3" id="KW-0963">Cytoplasm</keyword>
<dbReference type="Pfam" id="PF14011">
    <property type="entry name" value="ESX-1_EspG"/>
    <property type="match status" value="1"/>
</dbReference>
<accession>A0A4Q7J1R8</accession>
<keyword evidence="6" id="KW-1185">Reference proteome</keyword>
<sequence length="239" mass="24935">MIRLSASAFDVVWADLGLGRVPEPLRVRSVGHTDAERADIRAAVYANLAERGLLPGGELDEAVVARLTTLASASVFVECEALADMDSDEPLRAVAAGDGSRAVLAVQPSQTVGLSAIRPGELCPAIVDLLPELPPGPGYGVNLPATELPSPDGASAARQRQLREVLAIQARPVYSAGQLTVRVRENGTVARRGGLTWFLTDVGAYFGTVAAGRGGQDWLTAGPVDAPRLTQQLADLVAP</sequence>
<organism evidence="5 6">
    <name type="scientific">Amycolatopsis suaedae</name>
    <dbReference type="NCBI Taxonomy" id="2510978"/>
    <lineage>
        <taxon>Bacteria</taxon>
        <taxon>Bacillati</taxon>
        <taxon>Actinomycetota</taxon>
        <taxon>Actinomycetes</taxon>
        <taxon>Pseudonocardiales</taxon>
        <taxon>Pseudonocardiaceae</taxon>
        <taxon>Amycolatopsis</taxon>
    </lineage>
</organism>
<protein>
    <submittedName>
        <fullName evidence="5">ESX secretion-associated protein EspG</fullName>
    </submittedName>
</protein>
<evidence type="ECO:0000256" key="1">
    <source>
        <dbReference type="ARBA" id="ARBA00004496"/>
    </source>
</evidence>
<dbReference type="Proteomes" id="UP000292003">
    <property type="component" value="Unassembled WGS sequence"/>
</dbReference>
<evidence type="ECO:0000313" key="6">
    <source>
        <dbReference type="Proteomes" id="UP000292003"/>
    </source>
</evidence>
<dbReference type="EMBL" id="SFCC01000021">
    <property type="protein sequence ID" value="RZQ59874.1"/>
    <property type="molecule type" value="Genomic_DNA"/>
</dbReference>
<gene>
    <name evidence="5" type="ORF">EWH70_32710</name>
</gene>
<comment type="similarity">
    <text evidence="2">Belongs to the EspG family.</text>
</comment>
<dbReference type="InterPro" id="IPR025734">
    <property type="entry name" value="EspG"/>
</dbReference>
<dbReference type="AlphaFoldDB" id="A0A4Q7J1R8"/>
<keyword evidence="4" id="KW-0143">Chaperone</keyword>
<evidence type="ECO:0000256" key="4">
    <source>
        <dbReference type="ARBA" id="ARBA00023186"/>
    </source>
</evidence>
<proteinExistence type="inferred from homology"/>
<reference evidence="5 6" key="1">
    <citation type="submission" date="2019-02" db="EMBL/GenBank/DDBJ databases">
        <title>Draft genome sequence of Amycolatopsis sp. 8-3EHSu isolated from roots of Suaeda maritima.</title>
        <authorList>
            <person name="Duangmal K."/>
            <person name="Chantavorakit T."/>
        </authorList>
    </citation>
    <scope>NUCLEOTIDE SEQUENCE [LARGE SCALE GENOMIC DNA]</scope>
    <source>
        <strain evidence="5 6">8-3EHSu</strain>
    </source>
</reference>
<dbReference type="RefSeq" id="WP_130479439.1">
    <property type="nucleotide sequence ID" value="NZ_SFCC01000021.1"/>
</dbReference>
<comment type="subcellular location">
    <subcellularLocation>
        <location evidence="1">Cytoplasm</location>
    </subcellularLocation>
</comment>
<dbReference type="OrthoDB" id="3636570at2"/>
<name>A0A4Q7J1R8_9PSEU</name>
<evidence type="ECO:0000313" key="5">
    <source>
        <dbReference type="EMBL" id="RZQ59874.1"/>
    </source>
</evidence>
<evidence type="ECO:0000256" key="2">
    <source>
        <dbReference type="ARBA" id="ARBA00006411"/>
    </source>
</evidence>